<dbReference type="EMBL" id="KZ678425">
    <property type="protein sequence ID" value="PSR88682.1"/>
    <property type="molecule type" value="Genomic_DNA"/>
</dbReference>
<proteinExistence type="predicted"/>
<sequence>MVGWLWGRGSGCGTTSTLLVSLVCWTRSGAIIGSWARVRDGRGGRRRRGRVQGQRGPASGCGLGAGSRLSSLVWLLQHPNKGEFACRMCGQSQRHPQRAVCRC</sequence>
<gene>
    <name evidence="1" type="ORF">BD289DRAFT_228987</name>
</gene>
<dbReference type="Proteomes" id="UP000241462">
    <property type="component" value="Unassembled WGS sequence"/>
</dbReference>
<name>A0A2T3AAH9_9PEZI</name>
<evidence type="ECO:0000313" key="1">
    <source>
        <dbReference type="EMBL" id="PSR88682.1"/>
    </source>
</evidence>
<organism evidence="1 2">
    <name type="scientific">Coniella lustricola</name>
    <dbReference type="NCBI Taxonomy" id="2025994"/>
    <lineage>
        <taxon>Eukaryota</taxon>
        <taxon>Fungi</taxon>
        <taxon>Dikarya</taxon>
        <taxon>Ascomycota</taxon>
        <taxon>Pezizomycotina</taxon>
        <taxon>Sordariomycetes</taxon>
        <taxon>Sordariomycetidae</taxon>
        <taxon>Diaporthales</taxon>
        <taxon>Schizoparmaceae</taxon>
        <taxon>Coniella</taxon>
    </lineage>
</organism>
<keyword evidence="2" id="KW-1185">Reference proteome</keyword>
<reference evidence="1 2" key="1">
    <citation type="journal article" date="2018" name="Mycol. Prog.">
        <title>Coniella lustricola, a new species from submerged detritus.</title>
        <authorList>
            <person name="Raudabaugh D.B."/>
            <person name="Iturriaga T."/>
            <person name="Carver A."/>
            <person name="Mondo S."/>
            <person name="Pangilinan J."/>
            <person name="Lipzen A."/>
            <person name="He G."/>
            <person name="Amirebrahimi M."/>
            <person name="Grigoriev I.V."/>
            <person name="Miller A.N."/>
        </authorList>
    </citation>
    <scope>NUCLEOTIDE SEQUENCE [LARGE SCALE GENOMIC DNA]</scope>
    <source>
        <strain evidence="1 2">B22-T-1</strain>
    </source>
</reference>
<dbReference type="AlphaFoldDB" id="A0A2T3AAH9"/>
<accession>A0A2T3AAH9</accession>
<protein>
    <submittedName>
        <fullName evidence="1">Uncharacterized protein</fullName>
    </submittedName>
</protein>
<evidence type="ECO:0000313" key="2">
    <source>
        <dbReference type="Proteomes" id="UP000241462"/>
    </source>
</evidence>
<dbReference type="InParanoid" id="A0A2T3AAH9"/>